<reference evidence="3 4" key="1">
    <citation type="submission" date="2017-10" db="EMBL/GenBank/DDBJ databases">
        <title>mcr-1 positive E.coli isolates in China.</title>
        <authorList>
            <person name="Li B."/>
            <person name="Wang X."/>
        </authorList>
    </citation>
    <scope>NUCLEOTIDE SEQUENCE [LARGE SCALE GENOMIC DNA]</scope>
    <source>
        <strain evidence="3 4">14EC029</strain>
    </source>
</reference>
<dbReference type="AlphaFoldDB" id="A0AAN1IQY6"/>
<accession>A0AAN1IQY6</accession>
<keyword evidence="1" id="KW-1188">Viral release from host cell</keyword>
<proteinExistence type="predicted"/>
<evidence type="ECO:0000313" key="3">
    <source>
        <dbReference type="EMBL" id="AUK03637.1"/>
    </source>
</evidence>
<dbReference type="Pfam" id="PF17289">
    <property type="entry name" value="Terminase_6C"/>
    <property type="match status" value="1"/>
</dbReference>
<sequence>MLRLGLPCAVTEIINAYDTPDMIRIIKERFWLYDGNDYRKVREIYIYPDASGDSRKSSNASTTDIAQLKQAGFNVVVNSSNPPVKDRVNSMNAMFCNANGERRYKVNVKRCPLYAESLEQQVWDEKGEPDKKSGNDHPNDAGGYFIVKQFPIVKPTGRVTSLRI</sequence>
<organism evidence="3 4">
    <name type="scientific">Escherichia coli</name>
    <dbReference type="NCBI Taxonomy" id="562"/>
    <lineage>
        <taxon>Bacteria</taxon>
        <taxon>Pseudomonadati</taxon>
        <taxon>Pseudomonadota</taxon>
        <taxon>Gammaproteobacteria</taxon>
        <taxon>Enterobacterales</taxon>
        <taxon>Enterobacteriaceae</taxon>
        <taxon>Escherichia</taxon>
    </lineage>
</organism>
<name>A0AAN1IQY6_ECOLX</name>
<dbReference type="Gene3D" id="3.30.420.280">
    <property type="match status" value="1"/>
</dbReference>
<dbReference type="EMBL" id="CP024141">
    <property type="protein sequence ID" value="AUK03637.1"/>
    <property type="molecule type" value="Genomic_DNA"/>
</dbReference>
<dbReference type="Proteomes" id="UP000234238">
    <property type="component" value="Chromosome"/>
</dbReference>
<dbReference type="InterPro" id="IPR035421">
    <property type="entry name" value="Terminase_6C"/>
</dbReference>
<protein>
    <submittedName>
        <fullName evidence="3">Terminase</fullName>
    </submittedName>
</protein>
<gene>
    <name evidence="3" type="ORF">CR538_14115</name>
</gene>
<feature type="domain" description="Terminase large subunit gp17-like C-terminal" evidence="2">
    <location>
        <begin position="40"/>
        <end position="148"/>
    </location>
</feature>
<evidence type="ECO:0000313" key="4">
    <source>
        <dbReference type="Proteomes" id="UP000234238"/>
    </source>
</evidence>
<evidence type="ECO:0000259" key="2">
    <source>
        <dbReference type="Pfam" id="PF17289"/>
    </source>
</evidence>
<evidence type="ECO:0000256" key="1">
    <source>
        <dbReference type="ARBA" id="ARBA00022612"/>
    </source>
</evidence>